<protein>
    <recommendedName>
        <fullName evidence="1">Tle cognate immunity protein 4 C-terminal domain-containing protein</fullName>
    </recommendedName>
</protein>
<dbReference type="InterPro" id="IPR041290">
    <property type="entry name" value="Tli4_C"/>
</dbReference>
<evidence type="ECO:0000259" key="1">
    <source>
        <dbReference type="Pfam" id="PF18426"/>
    </source>
</evidence>
<proteinExistence type="predicted"/>
<dbReference type="AlphaFoldDB" id="A0A7W9WQU4"/>
<reference evidence="2 3" key="1">
    <citation type="submission" date="2020-08" db="EMBL/GenBank/DDBJ databases">
        <title>Above-ground endophytic microbial communities from plants in different locations in the United States.</title>
        <authorList>
            <person name="Frank C."/>
        </authorList>
    </citation>
    <scope>NUCLEOTIDE SEQUENCE [LARGE SCALE GENOMIC DNA]</scope>
    <source>
        <strain evidence="2 3">WP4_2_2</strain>
    </source>
</reference>
<comment type="caution">
    <text evidence="2">The sequence shown here is derived from an EMBL/GenBank/DDBJ whole genome shotgun (WGS) entry which is preliminary data.</text>
</comment>
<organism evidence="2 3">
    <name type="scientific">Paraburkholderia bannensis</name>
    <dbReference type="NCBI Taxonomy" id="765414"/>
    <lineage>
        <taxon>Bacteria</taxon>
        <taxon>Pseudomonadati</taxon>
        <taxon>Pseudomonadota</taxon>
        <taxon>Betaproteobacteria</taxon>
        <taxon>Burkholderiales</taxon>
        <taxon>Burkholderiaceae</taxon>
        <taxon>Paraburkholderia</taxon>
    </lineage>
</organism>
<evidence type="ECO:0000313" key="3">
    <source>
        <dbReference type="Proteomes" id="UP000571554"/>
    </source>
</evidence>
<dbReference type="Proteomes" id="UP000571554">
    <property type="component" value="Unassembled WGS sequence"/>
</dbReference>
<sequence length="298" mass="32654">MNSVWKTHAIGRHFVDVPTGAKLVESWKYGKDALERVAAGDDGQIAQLVARREAELRKQLQKSGKPSFVDRVLLANGSVALFSWSEPYDETIYASDTYFKAGRSIIRYQKDAIPLSNREKAITFFKRCSAKWREIPAGQTPEGIGFVAGNAMLADDFPNYESWRLLIQLEGKPDVSLEVSSFVGAVEEGLRQRVGGILTSMLGAAAGLAQLRNHARPVGPIQADEILVAGTQNGKRGYGFKWEAPGKDYSLAEPNMNVSLQVGESAYATNRESFSSDGEALELWDTLVSSIRLRPGAV</sequence>
<gene>
    <name evidence="2" type="ORF">F4827_002314</name>
</gene>
<feature type="domain" description="Tle cognate immunity protein 4 C-terminal" evidence="1">
    <location>
        <begin position="141"/>
        <end position="296"/>
    </location>
</feature>
<dbReference type="RefSeq" id="WP_183723757.1">
    <property type="nucleotide sequence ID" value="NZ_JACHBW010000005.1"/>
</dbReference>
<keyword evidence="3" id="KW-1185">Reference proteome</keyword>
<accession>A0A7W9WQU4</accession>
<name>A0A7W9WQU4_9BURK</name>
<evidence type="ECO:0000313" key="2">
    <source>
        <dbReference type="EMBL" id="MBB6102465.1"/>
    </source>
</evidence>
<dbReference type="Pfam" id="PF18426">
    <property type="entry name" value="Tli4_C"/>
    <property type="match status" value="1"/>
</dbReference>
<dbReference type="EMBL" id="JACHBW010000005">
    <property type="protein sequence ID" value="MBB6102465.1"/>
    <property type="molecule type" value="Genomic_DNA"/>
</dbReference>